<dbReference type="InParanoid" id="A2FIK9"/>
<dbReference type="SMR" id="A2FIK9"/>
<dbReference type="OrthoDB" id="10624167at2759"/>
<reference evidence="1" key="2">
    <citation type="journal article" date="2007" name="Science">
        <title>Draft genome sequence of the sexually transmitted pathogen Trichomonas vaginalis.</title>
        <authorList>
            <person name="Carlton J.M."/>
            <person name="Hirt R.P."/>
            <person name="Silva J.C."/>
            <person name="Delcher A.L."/>
            <person name="Schatz M."/>
            <person name="Zhao Q."/>
            <person name="Wortman J.R."/>
            <person name="Bidwell S.L."/>
            <person name="Alsmark U.C.M."/>
            <person name="Besteiro S."/>
            <person name="Sicheritz-Ponten T."/>
            <person name="Noel C.J."/>
            <person name="Dacks J.B."/>
            <person name="Foster P.G."/>
            <person name="Simillion C."/>
            <person name="Van de Peer Y."/>
            <person name="Miranda-Saavedra D."/>
            <person name="Barton G.J."/>
            <person name="Westrop G.D."/>
            <person name="Mueller S."/>
            <person name="Dessi D."/>
            <person name="Fiori P.L."/>
            <person name="Ren Q."/>
            <person name="Paulsen I."/>
            <person name="Zhang H."/>
            <person name="Bastida-Corcuera F.D."/>
            <person name="Simoes-Barbosa A."/>
            <person name="Brown M.T."/>
            <person name="Hayes R.D."/>
            <person name="Mukherjee M."/>
            <person name="Okumura C.Y."/>
            <person name="Schneider R."/>
            <person name="Smith A.J."/>
            <person name="Vanacova S."/>
            <person name="Villalvazo M."/>
            <person name="Haas B.J."/>
            <person name="Pertea M."/>
            <person name="Feldblyum T.V."/>
            <person name="Utterback T.R."/>
            <person name="Shu C.L."/>
            <person name="Osoegawa K."/>
            <person name="de Jong P.J."/>
            <person name="Hrdy I."/>
            <person name="Horvathova L."/>
            <person name="Zubacova Z."/>
            <person name="Dolezal P."/>
            <person name="Malik S.B."/>
            <person name="Logsdon J.M. Jr."/>
            <person name="Henze K."/>
            <person name="Gupta A."/>
            <person name="Wang C.C."/>
            <person name="Dunne R.L."/>
            <person name="Upcroft J.A."/>
            <person name="Upcroft P."/>
            <person name="White O."/>
            <person name="Salzberg S.L."/>
            <person name="Tang P."/>
            <person name="Chiu C.-H."/>
            <person name="Lee Y.-S."/>
            <person name="Embley T.M."/>
            <person name="Coombs G.H."/>
            <person name="Mottram J.C."/>
            <person name="Tachezy J."/>
            <person name="Fraser-Liggett C.M."/>
            <person name="Johnson P.J."/>
        </authorList>
    </citation>
    <scope>NUCLEOTIDE SEQUENCE [LARGE SCALE GENOMIC DNA]</scope>
    <source>
        <strain evidence="1">G3</strain>
    </source>
</reference>
<protein>
    <submittedName>
        <fullName evidence="1">Uncharacterized protein</fullName>
    </submittedName>
</protein>
<dbReference type="PANTHER" id="PTHR47026:SF2">
    <property type="entry name" value="FLAGELLAR ASSOCIATED PROTEIN"/>
    <property type="match status" value="1"/>
</dbReference>
<gene>
    <name evidence="1" type="ORF">TVAG_149760</name>
</gene>
<dbReference type="AlphaFoldDB" id="A2FIK9"/>
<dbReference type="RefSeq" id="XP_001308188.1">
    <property type="nucleotide sequence ID" value="XM_001308187.1"/>
</dbReference>
<dbReference type="VEuPathDB" id="TrichDB:TVAG_149760"/>
<sequence length="289" mass="34091">MYQTCPASRLSVPLSPVPKTFKVNNEMMDHAQRMLAGESLDKFTIHQLNNARKAVKNMQQDSIKSGDYLLAQRCEDVDRKIQAKLKRSDFIMTREIKDDCLIERLNDATDEFNETTDKANYIMDTFEKRKQDSIRRLEEKQKQEMDEFNENHTYEKMLPKFLKYSQAYLNLKFREKSLVSSKRFIEADALNKQAKELQEIEDQQHRENWDRYVGMERAKLQQKHANQMSALVDKWEKDKSSLLPSIIKTRENQTRAIEAIQNRRSLFPPPTRKSQTSHGRRLNLLASTI</sequence>
<dbReference type="Proteomes" id="UP000001542">
    <property type="component" value="Unassembled WGS sequence"/>
</dbReference>
<organism evidence="1 2">
    <name type="scientific">Trichomonas vaginalis (strain ATCC PRA-98 / G3)</name>
    <dbReference type="NCBI Taxonomy" id="412133"/>
    <lineage>
        <taxon>Eukaryota</taxon>
        <taxon>Metamonada</taxon>
        <taxon>Parabasalia</taxon>
        <taxon>Trichomonadida</taxon>
        <taxon>Trichomonadidae</taxon>
        <taxon>Trichomonas</taxon>
    </lineage>
</organism>
<reference evidence="1" key="1">
    <citation type="submission" date="2006-10" db="EMBL/GenBank/DDBJ databases">
        <authorList>
            <person name="Amadeo P."/>
            <person name="Zhao Q."/>
            <person name="Wortman J."/>
            <person name="Fraser-Liggett C."/>
            <person name="Carlton J."/>
        </authorList>
    </citation>
    <scope>NUCLEOTIDE SEQUENCE</scope>
    <source>
        <strain evidence="1">G3</strain>
    </source>
</reference>
<dbReference type="EMBL" id="DS113815">
    <property type="protein sequence ID" value="EAX95258.1"/>
    <property type="molecule type" value="Genomic_DNA"/>
</dbReference>
<evidence type="ECO:0000313" key="1">
    <source>
        <dbReference type="EMBL" id="EAX95258.1"/>
    </source>
</evidence>
<keyword evidence="2" id="KW-1185">Reference proteome</keyword>
<accession>A2FIK9</accession>
<dbReference type="VEuPathDB" id="TrichDB:TVAGG3_0360560"/>
<dbReference type="PANTHER" id="PTHR47026">
    <property type="entry name" value="PIGMENTOSA GTPASE REGULATOR-LIKE PROTEIN, PUTATIVE-RELATED"/>
    <property type="match status" value="1"/>
</dbReference>
<dbReference type="KEGG" id="tva:4753004"/>
<evidence type="ECO:0000313" key="2">
    <source>
        <dbReference type="Proteomes" id="UP000001542"/>
    </source>
</evidence>
<proteinExistence type="predicted"/>
<name>A2FIK9_TRIV3</name>